<comment type="caution">
    <text evidence="1">The sequence shown here is derived from an EMBL/GenBank/DDBJ whole genome shotgun (WGS) entry which is preliminary data.</text>
</comment>
<accession>A0ABR1ERV3</accession>
<name>A0ABR1ERV3_NECAM</name>
<keyword evidence="2" id="KW-1185">Reference proteome</keyword>
<evidence type="ECO:0000313" key="1">
    <source>
        <dbReference type="EMBL" id="KAK6765367.1"/>
    </source>
</evidence>
<organism evidence="1 2">
    <name type="scientific">Necator americanus</name>
    <name type="common">Human hookworm</name>
    <dbReference type="NCBI Taxonomy" id="51031"/>
    <lineage>
        <taxon>Eukaryota</taxon>
        <taxon>Metazoa</taxon>
        <taxon>Ecdysozoa</taxon>
        <taxon>Nematoda</taxon>
        <taxon>Chromadorea</taxon>
        <taxon>Rhabditida</taxon>
        <taxon>Rhabditina</taxon>
        <taxon>Rhabditomorpha</taxon>
        <taxon>Strongyloidea</taxon>
        <taxon>Ancylostomatidae</taxon>
        <taxon>Bunostominae</taxon>
        <taxon>Necator</taxon>
    </lineage>
</organism>
<evidence type="ECO:0000313" key="2">
    <source>
        <dbReference type="Proteomes" id="UP001303046"/>
    </source>
</evidence>
<proteinExistence type="predicted"/>
<gene>
    <name evidence="1" type="primary">Necator_chrX.g25498</name>
    <name evidence="1" type="ORF">RB195_025332</name>
</gene>
<reference evidence="1 2" key="1">
    <citation type="submission" date="2023-08" db="EMBL/GenBank/DDBJ databases">
        <title>A Necator americanus chromosomal reference genome.</title>
        <authorList>
            <person name="Ilik V."/>
            <person name="Petrzelkova K.J."/>
            <person name="Pardy F."/>
            <person name="Fuh T."/>
            <person name="Niatou-Singa F.S."/>
            <person name="Gouil Q."/>
            <person name="Baker L."/>
            <person name="Ritchie M.E."/>
            <person name="Jex A.R."/>
            <person name="Gazzola D."/>
            <person name="Li H."/>
            <person name="Toshio Fujiwara R."/>
            <person name="Zhan B."/>
            <person name="Aroian R.V."/>
            <person name="Pafco B."/>
            <person name="Schwarz E.M."/>
        </authorList>
    </citation>
    <scope>NUCLEOTIDE SEQUENCE [LARGE SCALE GENOMIC DNA]</scope>
    <source>
        <strain evidence="1 2">Aroian</strain>
        <tissue evidence="1">Whole animal</tissue>
    </source>
</reference>
<dbReference type="EMBL" id="JAVFWL010000006">
    <property type="protein sequence ID" value="KAK6765367.1"/>
    <property type="molecule type" value="Genomic_DNA"/>
</dbReference>
<sequence length="141" mass="16096">MDKRFAVSLMEAVTLPDNYQLPVKCDSEASALDAFVNCTNLLLLEIEKLLLKKNLKAPQTCQYPHDSLQNLRKEVSNVIPIRTPFTEIFTDGKEIYVLSKEEEITLAIECNLLISGAEYIINHLICSGSQRAQQLQWRRKN</sequence>
<dbReference type="Proteomes" id="UP001303046">
    <property type="component" value="Unassembled WGS sequence"/>
</dbReference>
<protein>
    <submittedName>
        <fullName evidence="1">Uncharacterized protein</fullName>
    </submittedName>
</protein>